<organism evidence="1 2">
    <name type="scientific">Eumeta variegata</name>
    <name type="common">Bagworm moth</name>
    <name type="synonym">Eumeta japonica</name>
    <dbReference type="NCBI Taxonomy" id="151549"/>
    <lineage>
        <taxon>Eukaryota</taxon>
        <taxon>Metazoa</taxon>
        <taxon>Ecdysozoa</taxon>
        <taxon>Arthropoda</taxon>
        <taxon>Hexapoda</taxon>
        <taxon>Insecta</taxon>
        <taxon>Pterygota</taxon>
        <taxon>Neoptera</taxon>
        <taxon>Endopterygota</taxon>
        <taxon>Lepidoptera</taxon>
        <taxon>Glossata</taxon>
        <taxon>Ditrysia</taxon>
        <taxon>Tineoidea</taxon>
        <taxon>Psychidae</taxon>
        <taxon>Oiketicinae</taxon>
        <taxon>Eumeta</taxon>
    </lineage>
</organism>
<evidence type="ECO:0000313" key="2">
    <source>
        <dbReference type="Proteomes" id="UP000299102"/>
    </source>
</evidence>
<proteinExistence type="predicted"/>
<accession>A0A4C1TY40</accession>
<dbReference type="OrthoDB" id="616263at2759"/>
<reference evidence="1 2" key="1">
    <citation type="journal article" date="2019" name="Commun. Biol.">
        <title>The bagworm genome reveals a unique fibroin gene that provides high tensile strength.</title>
        <authorList>
            <person name="Kono N."/>
            <person name="Nakamura H."/>
            <person name="Ohtoshi R."/>
            <person name="Tomita M."/>
            <person name="Numata K."/>
            <person name="Arakawa K."/>
        </authorList>
    </citation>
    <scope>NUCLEOTIDE SEQUENCE [LARGE SCALE GENOMIC DNA]</scope>
</reference>
<name>A0A4C1TY40_EUMVA</name>
<evidence type="ECO:0000313" key="1">
    <source>
        <dbReference type="EMBL" id="GBP18965.1"/>
    </source>
</evidence>
<dbReference type="AlphaFoldDB" id="A0A4C1TY40"/>
<dbReference type="EMBL" id="BGZK01000103">
    <property type="protein sequence ID" value="GBP18965.1"/>
    <property type="molecule type" value="Genomic_DNA"/>
</dbReference>
<dbReference type="Proteomes" id="UP000299102">
    <property type="component" value="Unassembled WGS sequence"/>
</dbReference>
<evidence type="ECO:0008006" key="3">
    <source>
        <dbReference type="Google" id="ProtNLM"/>
    </source>
</evidence>
<keyword evidence="2" id="KW-1185">Reference proteome</keyword>
<sequence>MRPPITAINGLYDWSCNMTVELVDGPRSGRPVTDKVDDILKKEEQDRRISSYGIAEELGIDHKTVLDHLKNLGLTQAH</sequence>
<protein>
    <recommendedName>
        <fullName evidence="3">Histone-lysine N-methyltransferase SETMAR</fullName>
    </recommendedName>
</protein>
<comment type="caution">
    <text evidence="1">The sequence shown here is derived from an EMBL/GenBank/DDBJ whole genome shotgun (WGS) entry which is preliminary data.</text>
</comment>
<gene>
    <name evidence="1" type="ORF">EVAR_78433_1</name>
</gene>